<dbReference type="InterPro" id="IPR036388">
    <property type="entry name" value="WH-like_DNA-bd_sf"/>
</dbReference>
<dbReference type="Pfam" id="PF04542">
    <property type="entry name" value="Sigma70_r2"/>
    <property type="match status" value="1"/>
</dbReference>
<accession>A0A8J3G5F6</accession>
<dbReference type="Proteomes" id="UP000642809">
    <property type="component" value="Unassembled WGS sequence"/>
</dbReference>
<dbReference type="GO" id="GO:0000428">
    <property type="term" value="C:DNA-directed RNA polymerase complex"/>
    <property type="evidence" value="ECO:0007669"/>
    <property type="project" value="UniProtKB-KW"/>
</dbReference>
<evidence type="ECO:0000256" key="5">
    <source>
        <dbReference type="ARBA" id="ARBA00023163"/>
    </source>
</evidence>
<keyword evidence="3" id="KW-0731">Sigma factor</keyword>
<keyword evidence="4" id="KW-0238">DNA-binding</keyword>
<feature type="domain" description="RNA polymerase sigma-70 region 2" evidence="6">
    <location>
        <begin position="14"/>
        <end position="75"/>
    </location>
</feature>
<keyword evidence="9" id="KW-1185">Reference proteome</keyword>
<dbReference type="InterPro" id="IPR039425">
    <property type="entry name" value="RNA_pol_sigma-70-like"/>
</dbReference>
<reference evidence="8" key="2">
    <citation type="submission" date="2020-09" db="EMBL/GenBank/DDBJ databases">
        <authorList>
            <person name="Sun Q."/>
            <person name="Kim S."/>
        </authorList>
    </citation>
    <scope>NUCLEOTIDE SEQUENCE</scope>
    <source>
        <strain evidence="8">KCTC 23224</strain>
    </source>
</reference>
<proteinExistence type="inferred from homology"/>
<evidence type="ECO:0000313" key="9">
    <source>
        <dbReference type="Proteomes" id="UP000642809"/>
    </source>
</evidence>
<comment type="caution">
    <text evidence="8">The sequence shown here is derived from an EMBL/GenBank/DDBJ whole genome shotgun (WGS) entry which is preliminary data.</text>
</comment>
<name>A0A8J3G5F6_9BACT</name>
<feature type="domain" description="RNA polymerase sigma factor 70 region 4 type 2" evidence="7">
    <location>
        <begin position="100"/>
        <end position="152"/>
    </location>
</feature>
<dbReference type="Gene3D" id="1.10.1740.10">
    <property type="match status" value="1"/>
</dbReference>
<keyword evidence="8" id="KW-0240">DNA-directed RNA polymerase</keyword>
<dbReference type="PANTHER" id="PTHR43133:SF8">
    <property type="entry name" value="RNA POLYMERASE SIGMA FACTOR HI_1459-RELATED"/>
    <property type="match status" value="1"/>
</dbReference>
<dbReference type="NCBIfam" id="TIGR02937">
    <property type="entry name" value="sigma70-ECF"/>
    <property type="match status" value="1"/>
</dbReference>
<dbReference type="InterPro" id="IPR014284">
    <property type="entry name" value="RNA_pol_sigma-70_dom"/>
</dbReference>
<dbReference type="GO" id="GO:0016987">
    <property type="term" value="F:sigma factor activity"/>
    <property type="evidence" value="ECO:0007669"/>
    <property type="project" value="UniProtKB-KW"/>
</dbReference>
<evidence type="ECO:0000256" key="1">
    <source>
        <dbReference type="ARBA" id="ARBA00010641"/>
    </source>
</evidence>
<dbReference type="InterPro" id="IPR007627">
    <property type="entry name" value="RNA_pol_sigma70_r2"/>
</dbReference>
<dbReference type="EMBL" id="BMYF01000011">
    <property type="protein sequence ID" value="GHB39252.1"/>
    <property type="molecule type" value="Genomic_DNA"/>
</dbReference>
<dbReference type="AlphaFoldDB" id="A0A8J3G5F6"/>
<dbReference type="SUPFAM" id="SSF88659">
    <property type="entry name" value="Sigma3 and sigma4 domains of RNA polymerase sigma factors"/>
    <property type="match status" value="1"/>
</dbReference>
<dbReference type="InterPro" id="IPR013249">
    <property type="entry name" value="RNA_pol_sigma70_r4_t2"/>
</dbReference>
<dbReference type="CDD" id="cd06171">
    <property type="entry name" value="Sigma70_r4"/>
    <property type="match status" value="1"/>
</dbReference>
<dbReference type="GO" id="GO:0006352">
    <property type="term" value="P:DNA-templated transcription initiation"/>
    <property type="evidence" value="ECO:0007669"/>
    <property type="project" value="InterPro"/>
</dbReference>
<dbReference type="Gene3D" id="1.10.10.10">
    <property type="entry name" value="Winged helix-like DNA-binding domain superfamily/Winged helix DNA-binding domain"/>
    <property type="match status" value="1"/>
</dbReference>
<dbReference type="InterPro" id="IPR013324">
    <property type="entry name" value="RNA_pol_sigma_r3/r4-like"/>
</dbReference>
<dbReference type="InterPro" id="IPR013325">
    <property type="entry name" value="RNA_pol_sigma_r2"/>
</dbReference>
<sequence>MKSFFETHIWPLKSKLYRMAYLWVKDREVANDVLQQVFEKAWVRKNDLESMDNPTAWMVKALKNESLQHFRSTRKIDPLGDLDLADATKTDEEESVDRMQQVLRFLEKLPEKQREVFHLREVEGLAYEEIASYLEISLDQVKVNLFRARQQLKVYLIGKK</sequence>
<dbReference type="GO" id="GO:0003677">
    <property type="term" value="F:DNA binding"/>
    <property type="evidence" value="ECO:0007669"/>
    <property type="project" value="UniProtKB-KW"/>
</dbReference>
<dbReference type="SUPFAM" id="SSF88946">
    <property type="entry name" value="Sigma2 domain of RNA polymerase sigma factors"/>
    <property type="match status" value="1"/>
</dbReference>
<reference evidence="8" key="1">
    <citation type="journal article" date="2014" name="Int. J. Syst. Evol. Microbiol.">
        <title>Complete genome sequence of Corynebacterium casei LMG S-19264T (=DSM 44701T), isolated from a smear-ripened cheese.</title>
        <authorList>
            <consortium name="US DOE Joint Genome Institute (JGI-PGF)"/>
            <person name="Walter F."/>
            <person name="Albersmeier A."/>
            <person name="Kalinowski J."/>
            <person name="Ruckert C."/>
        </authorList>
    </citation>
    <scope>NUCLEOTIDE SEQUENCE</scope>
    <source>
        <strain evidence="8">KCTC 23224</strain>
    </source>
</reference>
<evidence type="ECO:0000313" key="8">
    <source>
        <dbReference type="EMBL" id="GHB39252.1"/>
    </source>
</evidence>
<evidence type="ECO:0000256" key="3">
    <source>
        <dbReference type="ARBA" id="ARBA00023082"/>
    </source>
</evidence>
<dbReference type="Pfam" id="PF08281">
    <property type="entry name" value="Sigma70_r4_2"/>
    <property type="match status" value="1"/>
</dbReference>
<evidence type="ECO:0000259" key="6">
    <source>
        <dbReference type="Pfam" id="PF04542"/>
    </source>
</evidence>
<gene>
    <name evidence="8" type="ORF">GCM10008106_20580</name>
</gene>
<keyword evidence="5" id="KW-0804">Transcription</keyword>
<dbReference type="PANTHER" id="PTHR43133">
    <property type="entry name" value="RNA POLYMERASE ECF-TYPE SIGMA FACTO"/>
    <property type="match status" value="1"/>
</dbReference>
<organism evidence="8 9">
    <name type="scientific">Mongoliitalea lutea</name>
    <dbReference type="NCBI Taxonomy" id="849756"/>
    <lineage>
        <taxon>Bacteria</taxon>
        <taxon>Pseudomonadati</taxon>
        <taxon>Bacteroidota</taxon>
        <taxon>Cytophagia</taxon>
        <taxon>Cytophagales</taxon>
        <taxon>Cyclobacteriaceae</taxon>
        <taxon>Mongoliitalea</taxon>
    </lineage>
</organism>
<keyword evidence="2" id="KW-0805">Transcription regulation</keyword>
<evidence type="ECO:0000259" key="7">
    <source>
        <dbReference type="Pfam" id="PF08281"/>
    </source>
</evidence>
<evidence type="ECO:0000256" key="4">
    <source>
        <dbReference type="ARBA" id="ARBA00023125"/>
    </source>
</evidence>
<comment type="similarity">
    <text evidence="1">Belongs to the sigma-70 factor family. ECF subfamily.</text>
</comment>
<protein>
    <submittedName>
        <fullName evidence="8">DNA-directed RNA polymerase sigma-70 factor</fullName>
    </submittedName>
</protein>
<evidence type="ECO:0000256" key="2">
    <source>
        <dbReference type="ARBA" id="ARBA00023015"/>
    </source>
</evidence>